<evidence type="ECO:0008006" key="3">
    <source>
        <dbReference type="Google" id="ProtNLM"/>
    </source>
</evidence>
<evidence type="ECO:0000313" key="2">
    <source>
        <dbReference type="Proteomes" id="UP000053831"/>
    </source>
</evidence>
<dbReference type="OrthoDB" id="5326346at2759"/>
<organism evidence="1 2">
    <name type="scientific">Escovopsis weberi</name>
    <dbReference type="NCBI Taxonomy" id="150374"/>
    <lineage>
        <taxon>Eukaryota</taxon>
        <taxon>Fungi</taxon>
        <taxon>Dikarya</taxon>
        <taxon>Ascomycota</taxon>
        <taxon>Pezizomycotina</taxon>
        <taxon>Sordariomycetes</taxon>
        <taxon>Hypocreomycetidae</taxon>
        <taxon>Hypocreales</taxon>
        <taxon>Hypocreaceae</taxon>
        <taxon>Escovopsis</taxon>
    </lineage>
</organism>
<dbReference type="InterPro" id="IPR011333">
    <property type="entry name" value="SKP1/BTB/POZ_sf"/>
</dbReference>
<dbReference type="STRING" id="150374.A0A0M8MQB1"/>
<comment type="caution">
    <text evidence="1">The sequence shown here is derived from an EMBL/GenBank/DDBJ whole genome shotgun (WGS) entry which is preliminary data.</text>
</comment>
<dbReference type="AlphaFoldDB" id="A0A0M8MQB1"/>
<keyword evidence="2" id="KW-1185">Reference proteome</keyword>
<dbReference type="Proteomes" id="UP000053831">
    <property type="component" value="Unassembled WGS sequence"/>
</dbReference>
<protein>
    <recommendedName>
        <fullName evidence="3">BTB domain-containing protein</fullName>
    </recommendedName>
</protein>
<proteinExistence type="predicted"/>
<name>A0A0M8MQB1_ESCWE</name>
<sequence>MQLSSRHLTSASGYFSRLVMGQWKENKIEDVGADAKAYCYVVTAEDWDQKALLALMQIIHARTTTLPTTVTLEMLAKICVLADYYQCTETVEFFVKMWAQSLEEPLPSQFERDVFLRLVVCCVDGDADVFNRMTKLIIHECEEPFESFSLPIPHKVIAGINKKREDLIFSLLTGLQDLADEFYDERSNACSFECKAINLGTLLKAQKKLGILDCRPQPPFEGWSASTLVQAMRGIQVPFPNESRPTRYFCNNAYQSQRFIKAEFAPVCSISQRIRQIIDKHGCTAI</sequence>
<accession>A0A0M8MQB1</accession>
<reference evidence="1 2" key="1">
    <citation type="submission" date="2015-07" db="EMBL/GenBank/DDBJ databases">
        <title>The genome of the fungus Escovopsis weberi, a specialized disease agent of ant agriculture.</title>
        <authorList>
            <person name="de Man T.J."/>
            <person name="Stajich J.E."/>
            <person name="Kubicek C.P."/>
            <person name="Chenthamara K."/>
            <person name="Atanasova L."/>
            <person name="Druzhinina I.S."/>
            <person name="Birnbaum S."/>
            <person name="Barribeau S.M."/>
            <person name="Teiling C."/>
            <person name="Suen G."/>
            <person name="Currie C."/>
            <person name="Gerardo N.M."/>
        </authorList>
    </citation>
    <scope>NUCLEOTIDE SEQUENCE [LARGE SCALE GENOMIC DNA]</scope>
</reference>
<dbReference type="Gene3D" id="3.30.710.10">
    <property type="entry name" value="Potassium Channel Kv1.1, Chain A"/>
    <property type="match status" value="1"/>
</dbReference>
<dbReference type="SUPFAM" id="SSF54695">
    <property type="entry name" value="POZ domain"/>
    <property type="match status" value="1"/>
</dbReference>
<gene>
    <name evidence="1" type="ORF">ESCO_006052</name>
</gene>
<evidence type="ECO:0000313" key="1">
    <source>
        <dbReference type="EMBL" id="KOS17116.1"/>
    </source>
</evidence>
<dbReference type="EMBL" id="LGSR01000028">
    <property type="protein sequence ID" value="KOS17116.1"/>
    <property type="molecule type" value="Genomic_DNA"/>
</dbReference>